<dbReference type="EMBL" id="CP024172">
    <property type="protein sequence ID" value="AZW18616.1"/>
    <property type="molecule type" value="Genomic_DNA"/>
</dbReference>
<dbReference type="KEGG" id="bhz:ACR54_02468"/>
<dbReference type="CDD" id="cd06992">
    <property type="entry name" value="cupin_GDO-like_C"/>
    <property type="match status" value="1"/>
</dbReference>
<dbReference type="NCBIfam" id="TIGR02272">
    <property type="entry name" value="gentisate_1_2"/>
    <property type="match status" value="1"/>
</dbReference>
<dbReference type="InterPro" id="IPR011051">
    <property type="entry name" value="RmlC_Cupin_sf"/>
</dbReference>
<dbReference type="GO" id="GO:0047922">
    <property type="term" value="F:gentisate 1,2-dioxygenase activity"/>
    <property type="evidence" value="ECO:0007669"/>
    <property type="project" value="UniProtKB-UniRule"/>
</dbReference>
<dbReference type="Gene3D" id="2.60.120.10">
    <property type="entry name" value="Jelly Rolls"/>
    <property type="match status" value="1"/>
</dbReference>
<keyword evidence="1" id="KW-0223">Dioxygenase</keyword>
<dbReference type="InterPro" id="IPR013096">
    <property type="entry name" value="Cupin_2"/>
</dbReference>
<evidence type="ECO:0000313" key="6">
    <source>
        <dbReference type="Proteomes" id="UP000282741"/>
    </source>
</evidence>
<evidence type="ECO:0000256" key="3">
    <source>
        <dbReference type="NCBIfam" id="TIGR02272"/>
    </source>
</evidence>
<accession>A0AAN1RYS6</accession>
<evidence type="ECO:0000256" key="1">
    <source>
        <dbReference type="ARBA" id="ARBA00022964"/>
    </source>
</evidence>
<protein>
    <recommendedName>
        <fullName evidence="3">Gentisate 1,2-dioxygenase</fullName>
        <ecNumber evidence="3">1.13.11.4</ecNumber>
    </recommendedName>
</protein>
<dbReference type="RefSeq" id="WP_029581042.1">
    <property type="nucleotide sequence ID" value="NZ_CP012076.1"/>
</dbReference>
<dbReference type="InterPro" id="IPR011960">
    <property type="entry name" value="Gentisate_dOase"/>
</dbReference>
<name>A0AAN1RYS6_9BORD</name>
<dbReference type="AlphaFoldDB" id="A0AAN1RYS6"/>
<keyword evidence="2" id="KW-0560">Oxidoreductase</keyword>
<dbReference type="CDD" id="cd02216">
    <property type="entry name" value="cupin_GDO-like_N"/>
    <property type="match status" value="1"/>
</dbReference>
<reference evidence="6" key="1">
    <citation type="submission" date="2017-10" db="EMBL/GenBank/DDBJ databases">
        <title>Whole genome sequencing of various Bordetella species.</title>
        <authorList>
            <person name="Weigand M.R."/>
            <person name="Loparev V."/>
            <person name="Peng Y."/>
            <person name="Bowden K.E."/>
            <person name="Tondella M.L."/>
            <person name="Williams M.M."/>
        </authorList>
    </citation>
    <scope>NUCLEOTIDE SEQUENCE [LARGE SCALE GENOMIC DNA]</scope>
    <source>
        <strain evidence="6">H720</strain>
    </source>
</reference>
<organism evidence="5 6">
    <name type="scientific">Bordetella hinzii</name>
    <dbReference type="NCBI Taxonomy" id="103855"/>
    <lineage>
        <taxon>Bacteria</taxon>
        <taxon>Pseudomonadati</taxon>
        <taxon>Pseudomonadota</taxon>
        <taxon>Betaproteobacteria</taxon>
        <taxon>Burkholderiales</taxon>
        <taxon>Alcaligenaceae</taxon>
        <taxon>Bordetella</taxon>
    </lineage>
</organism>
<evidence type="ECO:0000313" key="5">
    <source>
        <dbReference type="EMBL" id="AZW18616.1"/>
    </source>
</evidence>
<dbReference type="Proteomes" id="UP000282741">
    <property type="component" value="Chromosome"/>
</dbReference>
<sequence>MADGHSQARADYYARIAAKHLSPLWESLHSLVPPKPAPRCIPFLWKYDELRADVLTSGELITAEEAVRRVLILENPGLPGQASITQTLYAGLQLILPGEVAPSHRHTQSALRFIVEGSGAYTAVNGERTTMHPGDFIITPSWTWHDHGNAETVDGGEPVVWLDGLDIPLIRALDAGFAENYPAATQPVTRAEGDSMARYGYNMLPVRHDASRVGASPIFNYPYARSREALDQLYRHGELDAWDGVKLRYVNPATGGHAIPTMATFMQFLPAGFQGRTYRSTDSTIYSVVEGRGTARIGDQDFAFGPRDVFVVPSWMPVQLAALNDAVLFSYSDRPVQAALGLWRESREG</sequence>
<dbReference type="EC" id="1.13.11.4" evidence="3"/>
<evidence type="ECO:0000256" key="2">
    <source>
        <dbReference type="ARBA" id="ARBA00023002"/>
    </source>
</evidence>
<gene>
    <name evidence="5" type="primary">gtdA</name>
    <name evidence="5" type="ORF">CS347_18555</name>
</gene>
<evidence type="ECO:0000259" key="4">
    <source>
        <dbReference type="Pfam" id="PF07883"/>
    </source>
</evidence>
<proteinExistence type="predicted"/>
<dbReference type="PANTHER" id="PTHR41517">
    <property type="entry name" value="1,2-DIOXYGENASE PROTEIN-RELATED"/>
    <property type="match status" value="1"/>
</dbReference>
<dbReference type="PANTHER" id="PTHR41517:SF1">
    <property type="entry name" value="CUPIN"/>
    <property type="match status" value="1"/>
</dbReference>
<dbReference type="InterPro" id="IPR014710">
    <property type="entry name" value="RmlC-like_jellyroll"/>
</dbReference>
<dbReference type="GeneID" id="92993892"/>
<dbReference type="Pfam" id="PF07883">
    <property type="entry name" value="Cupin_2"/>
    <property type="match status" value="1"/>
</dbReference>
<dbReference type="InterPro" id="IPR047183">
    <property type="entry name" value="GDO-like"/>
</dbReference>
<dbReference type="SUPFAM" id="SSF51182">
    <property type="entry name" value="RmlC-like cupins"/>
    <property type="match status" value="1"/>
</dbReference>
<feature type="domain" description="Cupin type-2" evidence="4">
    <location>
        <begin position="92"/>
        <end position="161"/>
    </location>
</feature>